<dbReference type="InterPro" id="IPR006674">
    <property type="entry name" value="HD_domain"/>
</dbReference>
<dbReference type="SMART" id="SM00471">
    <property type="entry name" value="HDc"/>
    <property type="match status" value="1"/>
</dbReference>
<accession>A0ABV9M7B8</accession>
<dbReference type="Gene3D" id="3.30.450.40">
    <property type="match status" value="1"/>
</dbReference>
<dbReference type="InterPro" id="IPR029016">
    <property type="entry name" value="GAF-like_dom_sf"/>
</dbReference>
<evidence type="ECO:0000259" key="1">
    <source>
        <dbReference type="PROSITE" id="PS51831"/>
    </source>
</evidence>
<organism evidence="3 4">
    <name type="scientific">Planococcus dechangensis</name>
    <dbReference type="NCBI Taxonomy" id="1176255"/>
    <lineage>
        <taxon>Bacteria</taxon>
        <taxon>Bacillati</taxon>
        <taxon>Bacillota</taxon>
        <taxon>Bacilli</taxon>
        <taxon>Bacillales</taxon>
        <taxon>Caryophanaceae</taxon>
        <taxon>Planococcus</taxon>
    </lineage>
</organism>
<dbReference type="RefSeq" id="WP_377276366.1">
    <property type="nucleotide sequence ID" value="NZ_JBHSGL010000002.1"/>
</dbReference>
<dbReference type="PROSITE" id="PS51832">
    <property type="entry name" value="HD_GYP"/>
    <property type="match status" value="1"/>
</dbReference>
<evidence type="ECO:0000313" key="3">
    <source>
        <dbReference type="EMBL" id="MFC4711691.1"/>
    </source>
</evidence>
<dbReference type="Pfam" id="PF13185">
    <property type="entry name" value="GAF_2"/>
    <property type="match status" value="1"/>
</dbReference>
<dbReference type="PANTHER" id="PTHR43155:SF2">
    <property type="entry name" value="CYCLIC DI-GMP PHOSPHODIESTERASE PA4108"/>
    <property type="match status" value="1"/>
</dbReference>
<sequence length="381" mass="43111">MEDTKQLEQRMQELMTLWDASKQLNSHLELEKVFDNILWQMVQVIGAEAGTLWVADTDGANLRAVSAHGPAASEILDVELPKGQGIVWKVLETGQAERIEDAAEHPDWNQRVDQQLGFVTRSLLTVPLMVKDQQLGSLQLLNKQDGKFFTEQDMRLAQALAQQSALALHNSQMYDELNRMLISMIRTLASVLDARDPYTAGHSERVADYSLWIAQKIELEQSECEELYKAALLHDIGKIGIRDELLQKPGRLSQEEFEAIQKHTTIGAGILANMEPRHAMERSVETAKSHHERMDGSGYPERLTGEAIPLFARIVGVADAFDAMTTARPYSKGLTQREGAEELMRCRGSLFEDRMVDAMMSILEECDYDTSTYKTERRYRI</sequence>
<reference evidence="4" key="1">
    <citation type="journal article" date="2019" name="Int. J. Syst. Evol. Microbiol.">
        <title>The Global Catalogue of Microorganisms (GCM) 10K type strain sequencing project: providing services to taxonomists for standard genome sequencing and annotation.</title>
        <authorList>
            <consortium name="The Broad Institute Genomics Platform"/>
            <consortium name="The Broad Institute Genome Sequencing Center for Infectious Disease"/>
            <person name="Wu L."/>
            <person name="Ma J."/>
        </authorList>
    </citation>
    <scope>NUCLEOTIDE SEQUENCE [LARGE SCALE GENOMIC DNA]</scope>
    <source>
        <strain evidence="4">CGMCC 1.12151</strain>
    </source>
</reference>
<feature type="domain" description="HD-GYP" evidence="2">
    <location>
        <begin position="177"/>
        <end position="375"/>
    </location>
</feature>
<dbReference type="SUPFAM" id="SSF55781">
    <property type="entry name" value="GAF domain-like"/>
    <property type="match status" value="1"/>
</dbReference>
<name>A0ABV9M7B8_9BACL</name>
<evidence type="ECO:0000259" key="2">
    <source>
        <dbReference type="PROSITE" id="PS51832"/>
    </source>
</evidence>
<dbReference type="SMART" id="SM00065">
    <property type="entry name" value="GAF"/>
    <property type="match status" value="1"/>
</dbReference>
<protein>
    <submittedName>
        <fullName evidence="3">GAF and HD-GYP domain-containing protein</fullName>
    </submittedName>
</protein>
<dbReference type="EMBL" id="JBHSGL010000002">
    <property type="protein sequence ID" value="MFC4711691.1"/>
    <property type="molecule type" value="Genomic_DNA"/>
</dbReference>
<feature type="domain" description="HD" evidence="1">
    <location>
        <begin position="199"/>
        <end position="324"/>
    </location>
</feature>
<dbReference type="Gene3D" id="1.10.3210.10">
    <property type="entry name" value="Hypothetical protein af1432"/>
    <property type="match status" value="1"/>
</dbReference>
<evidence type="ECO:0000313" key="4">
    <source>
        <dbReference type="Proteomes" id="UP001595932"/>
    </source>
</evidence>
<dbReference type="InterPro" id="IPR003607">
    <property type="entry name" value="HD/PDEase_dom"/>
</dbReference>
<dbReference type="Proteomes" id="UP001595932">
    <property type="component" value="Unassembled WGS sequence"/>
</dbReference>
<dbReference type="PANTHER" id="PTHR43155">
    <property type="entry name" value="CYCLIC DI-GMP PHOSPHODIESTERASE PA4108-RELATED"/>
    <property type="match status" value="1"/>
</dbReference>
<dbReference type="CDD" id="cd00077">
    <property type="entry name" value="HDc"/>
    <property type="match status" value="1"/>
</dbReference>
<proteinExistence type="predicted"/>
<dbReference type="PROSITE" id="PS51831">
    <property type="entry name" value="HD"/>
    <property type="match status" value="1"/>
</dbReference>
<dbReference type="InterPro" id="IPR037522">
    <property type="entry name" value="HD_GYP_dom"/>
</dbReference>
<comment type="caution">
    <text evidence="3">The sequence shown here is derived from an EMBL/GenBank/DDBJ whole genome shotgun (WGS) entry which is preliminary data.</text>
</comment>
<dbReference type="SUPFAM" id="SSF109604">
    <property type="entry name" value="HD-domain/PDEase-like"/>
    <property type="match status" value="1"/>
</dbReference>
<gene>
    <name evidence="3" type="ORF">ACFO5U_02390</name>
</gene>
<keyword evidence="4" id="KW-1185">Reference proteome</keyword>
<dbReference type="InterPro" id="IPR003018">
    <property type="entry name" value="GAF"/>
</dbReference>
<dbReference type="Pfam" id="PF13487">
    <property type="entry name" value="HD_5"/>
    <property type="match status" value="1"/>
</dbReference>